<dbReference type="Proteomes" id="UP000796880">
    <property type="component" value="Unassembled WGS sequence"/>
</dbReference>
<proteinExistence type="predicted"/>
<name>A0A8K0E9X4_9ROSA</name>
<organism evidence="2 3">
    <name type="scientific">Rhamnella rubrinervis</name>
    <dbReference type="NCBI Taxonomy" id="2594499"/>
    <lineage>
        <taxon>Eukaryota</taxon>
        <taxon>Viridiplantae</taxon>
        <taxon>Streptophyta</taxon>
        <taxon>Embryophyta</taxon>
        <taxon>Tracheophyta</taxon>
        <taxon>Spermatophyta</taxon>
        <taxon>Magnoliopsida</taxon>
        <taxon>eudicotyledons</taxon>
        <taxon>Gunneridae</taxon>
        <taxon>Pentapetalae</taxon>
        <taxon>rosids</taxon>
        <taxon>fabids</taxon>
        <taxon>Rosales</taxon>
        <taxon>Rhamnaceae</taxon>
        <taxon>rhamnoid group</taxon>
        <taxon>Rhamneae</taxon>
        <taxon>Rhamnella</taxon>
    </lineage>
</organism>
<reference evidence="2" key="1">
    <citation type="submission" date="2020-03" db="EMBL/GenBank/DDBJ databases">
        <title>A high-quality chromosome-level genome assembly of a woody plant with both climbing and erect habits, Rhamnella rubrinervis.</title>
        <authorList>
            <person name="Lu Z."/>
            <person name="Yang Y."/>
            <person name="Zhu X."/>
            <person name="Sun Y."/>
        </authorList>
    </citation>
    <scope>NUCLEOTIDE SEQUENCE</scope>
    <source>
        <strain evidence="2">BYM</strain>
        <tissue evidence="2">Leaf</tissue>
    </source>
</reference>
<dbReference type="EMBL" id="VOIH02000007">
    <property type="protein sequence ID" value="KAF3442099.1"/>
    <property type="molecule type" value="Genomic_DNA"/>
</dbReference>
<dbReference type="AlphaFoldDB" id="A0A8K0E9X4"/>
<gene>
    <name evidence="2" type="ORF">FNV43_RR16015</name>
</gene>
<keyword evidence="3" id="KW-1185">Reference proteome</keyword>
<feature type="region of interest" description="Disordered" evidence="1">
    <location>
        <begin position="85"/>
        <end position="144"/>
    </location>
</feature>
<sequence length="144" mass="16115">MITKDAKASLLLFRNTILAASKPNAVPSHGELGQALRIPIQKSLAEASVLRRYLYEDPSKRHVIELGGVSDGRVWGLNSDVGARAARGKRVPDDEDDDDGDDVTYDGDEYDGDAMKDFDDYDYSEEEGEDEDEDVDDVKYRKRK</sequence>
<comment type="caution">
    <text evidence="2">The sequence shown here is derived from an EMBL/GenBank/DDBJ whole genome shotgun (WGS) entry which is preliminary data.</text>
</comment>
<evidence type="ECO:0000313" key="2">
    <source>
        <dbReference type="EMBL" id="KAF3442099.1"/>
    </source>
</evidence>
<feature type="compositionally biased region" description="Acidic residues" evidence="1">
    <location>
        <begin position="93"/>
        <end position="112"/>
    </location>
</feature>
<feature type="compositionally biased region" description="Acidic residues" evidence="1">
    <location>
        <begin position="119"/>
        <end position="136"/>
    </location>
</feature>
<accession>A0A8K0E9X4</accession>
<protein>
    <submittedName>
        <fullName evidence="2">Uncharacterized protein</fullName>
    </submittedName>
</protein>
<evidence type="ECO:0000313" key="3">
    <source>
        <dbReference type="Proteomes" id="UP000796880"/>
    </source>
</evidence>
<evidence type="ECO:0000256" key="1">
    <source>
        <dbReference type="SAM" id="MobiDB-lite"/>
    </source>
</evidence>